<protein>
    <submittedName>
        <fullName evidence="2">PCMD domain-containing protein</fullName>
    </submittedName>
</protein>
<dbReference type="EMBL" id="JABWDJ010000007">
    <property type="protein sequence ID" value="NVB72526.1"/>
    <property type="molecule type" value="Genomic_DNA"/>
</dbReference>
<reference evidence="2 5" key="3">
    <citation type="submission" date="2020-07" db="EMBL/GenBank/DDBJ databases">
        <title>Bacterial metabolism rescues the inhibition of intestinal drug absorption by food and drug additives.</title>
        <authorList>
            <person name="Zou L."/>
            <person name="Spanogiannopoulos P."/>
            <person name="Chien H.-C."/>
            <person name="Pieper L.M."/>
            <person name="Cai W."/>
            <person name="Khuri N."/>
            <person name="Pottel J."/>
            <person name="Vora B."/>
            <person name="Ni Z."/>
            <person name="Tsakalozou E."/>
            <person name="Zhang W."/>
            <person name="Shoichet B.K."/>
            <person name="Giacomini K.M."/>
            <person name="Turnbaugh P.J."/>
        </authorList>
    </citation>
    <scope>NUCLEOTIDE SEQUENCE [LARGE SCALE GENOMIC DNA]</scope>
    <source>
        <strain evidence="2 5">B33</strain>
    </source>
</reference>
<sequence>MKLKDLLACAATGMILCTSCIKNEAPNAEADILNCTLPEGILTDAIINYNAPFDGEINAYPLRLEVHNGTDLTQLAPTFELTPGATITPANGSTQNFTRPVRYEVTSEDGQWHRTYSVSIQFPKAESIPTSYHFENVRQATYNKNTYYLFYEASTGYSTLEWSSGNQGFALTASGKYQPDNFPTILNSNGRNGNCVQLTTRVTGDLGNMVGMPIASGNLFMGYFDVGNALSNALSATQFGVTFYKEPVKLIGYYKYKAGEQFYENGKYTDRKDTFNLYALFYEKTNGIQMLDGHIAANNYEHPNMVASAAITSEDARETDEWTRFELTFDYLRYGKAVDPIKLADGKYNIAIVMASSKEGDLFKGAPGSTLLIDDMELICK</sequence>
<dbReference type="EMBL" id="MNQV01000211">
    <property type="protein sequence ID" value="OKZ45659.1"/>
    <property type="molecule type" value="Genomic_DNA"/>
</dbReference>
<evidence type="ECO:0000259" key="1">
    <source>
        <dbReference type="Pfam" id="PF13201"/>
    </source>
</evidence>
<evidence type="ECO:0000313" key="2">
    <source>
        <dbReference type="EMBL" id="NVB72526.1"/>
    </source>
</evidence>
<organism evidence="3 4">
    <name type="scientific">Phocaeicola vulgatus</name>
    <name type="common">Bacteroides vulgatus</name>
    <dbReference type="NCBI Taxonomy" id="821"/>
    <lineage>
        <taxon>Bacteria</taxon>
        <taxon>Pseudomonadati</taxon>
        <taxon>Bacteroidota</taxon>
        <taxon>Bacteroidia</taxon>
        <taxon>Bacteroidales</taxon>
        <taxon>Bacteroidaceae</taxon>
        <taxon>Phocaeicola</taxon>
    </lineage>
</organism>
<name>A0A1Q6IXW4_PHOVU</name>
<feature type="domain" description="Putative carbohydrate metabolism" evidence="1">
    <location>
        <begin position="133"/>
        <end position="379"/>
    </location>
</feature>
<dbReference type="Gene3D" id="2.60.40.2340">
    <property type="match status" value="1"/>
</dbReference>
<dbReference type="RefSeq" id="WP_176350376.1">
    <property type="nucleotide sequence ID" value="NZ_JABWDJ010000007.1"/>
</dbReference>
<evidence type="ECO:0000313" key="5">
    <source>
        <dbReference type="Proteomes" id="UP000524321"/>
    </source>
</evidence>
<reference evidence="2 5" key="2">
    <citation type="submission" date="2020-04" db="EMBL/GenBank/DDBJ databases">
        <authorList>
            <person name="Pieper L."/>
        </authorList>
    </citation>
    <scope>NUCLEOTIDE SEQUENCE [LARGE SCALE GENOMIC DNA]</scope>
    <source>
        <strain evidence="2 5">B33</strain>
    </source>
</reference>
<comment type="caution">
    <text evidence="3">The sequence shown here is derived from an EMBL/GenBank/DDBJ whole genome shotgun (WGS) entry which is preliminary data.</text>
</comment>
<accession>A0A1Q6IXW4</accession>
<evidence type="ECO:0000313" key="3">
    <source>
        <dbReference type="EMBL" id="OKZ45659.1"/>
    </source>
</evidence>
<dbReference type="InterPro" id="IPR038653">
    <property type="entry name" value="Put_CMD_sf"/>
</dbReference>
<evidence type="ECO:0000313" key="4">
    <source>
        <dbReference type="Proteomes" id="UP000186631"/>
    </source>
</evidence>
<dbReference type="Proteomes" id="UP000524321">
    <property type="component" value="Unassembled WGS sequence"/>
</dbReference>
<dbReference type="AlphaFoldDB" id="A0A1Q6IXW4"/>
<reference evidence="3 4" key="1">
    <citation type="journal article" date="2016" name="Nat. Biotechnol.">
        <title>Measurement of bacterial replication rates in microbial communities.</title>
        <authorList>
            <person name="Brown C.T."/>
            <person name="Olm M.R."/>
            <person name="Thomas B.C."/>
            <person name="Banfield J.F."/>
        </authorList>
    </citation>
    <scope>NUCLEOTIDE SEQUENCE [LARGE SCALE GENOMIC DNA]</scope>
    <source>
        <strain evidence="3">42_262</strain>
    </source>
</reference>
<dbReference type="Pfam" id="PF13201">
    <property type="entry name" value="PCMD"/>
    <property type="match status" value="1"/>
</dbReference>
<dbReference type="Gene3D" id="2.60.120.890">
    <property type="entry name" value="BT2081, beta-jelly-roll domain"/>
    <property type="match status" value="1"/>
</dbReference>
<dbReference type="InterPro" id="IPR025112">
    <property type="entry name" value="PCMD"/>
</dbReference>
<proteinExistence type="predicted"/>
<gene>
    <name evidence="3" type="ORF">BHV80_12265</name>
    <name evidence="2" type="ORF">HUV05_03150</name>
</gene>
<dbReference type="Proteomes" id="UP000186631">
    <property type="component" value="Unassembled WGS sequence"/>
</dbReference>